<proteinExistence type="predicted"/>
<evidence type="ECO:0000259" key="3">
    <source>
        <dbReference type="Pfam" id="PF23756"/>
    </source>
</evidence>
<dbReference type="Gene3D" id="2.130.10.10">
    <property type="entry name" value="YVTN repeat-like/Quinoprotein amine dehydrogenase"/>
    <property type="match status" value="1"/>
</dbReference>
<dbReference type="Pfam" id="PF23756">
    <property type="entry name" value="Beta-prop_HPS5"/>
    <property type="match status" value="1"/>
</dbReference>
<dbReference type="Pfam" id="PF19193">
    <property type="entry name" value="Tectonin"/>
    <property type="match status" value="2"/>
</dbReference>
<dbReference type="SMART" id="SM00320">
    <property type="entry name" value="WD40"/>
    <property type="match status" value="2"/>
</dbReference>
<comment type="caution">
    <text evidence="4">The sequence shown here is derived from an EMBL/GenBank/DDBJ whole genome shotgun (WGS) entry which is preliminary data.</text>
</comment>
<evidence type="ECO:0000256" key="2">
    <source>
        <dbReference type="SAM" id="Phobius"/>
    </source>
</evidence>
<evidence type="ECO:0000313" key="5">
    <source>
        <dbReference type="Proteomes" id="UP001159427"/>
    </source>
</evidence>
<keyword evidence="2" id="KW-1133">Transmembrane helix</keyword>
<dbReference type="Pfam" id="PF06462">
    <property type="entry name" value="Hyd_WA"/>
    <property type="match status" value="1"/>
</dbReference>
<dbReference type="InterPro" id="IPR036322">
    <property type="entry name" value="WD40_repeat_dom_sf"/>
</dbReference>
<dbReference type="SMART" id="SM00706">
    <property type="entry name" value="TECPR"/>
    <property type="match status" value="8"/>
</dbReference>
<feature type="region of interest" description="Disordered" evidence="1">
    <location>
        <begin position="586"/>
        <end position="680"/>
    </location>
</feature>
<dbReference type="InterPro" id="IPR056499">
    <property type="entry name" value="Beta-prop_HPS5-like"/>
</dbReference>
<keyword evidence="2" id="KW-0812">Transmembrane</keyword>
<protein>
    <recommendedName>
        <fullName evidence="3">HPS5-like beta-propeller domain-containing protein</fullName>
    </recommendedName>
</protein>
<dbReference type="PANTHER" id="PTHR23287:SF16">
    <property type="entry name" value="TECTONIN BETA-PROPELLER REPEAT-CONTAINING PROTEIN 2"/>
    <property type="match status" value="1"/>
</dbReference>
<feature type="compositionally biased region" description="Basic and acidic residues" evidence="1">
    <location>
        <begin position="518"/>
        <end position="533"/>
    </location>
</feature>
<reference evidence="4 5" key="1">
    <citation type="submission" date="2022-05" db="EMBL/GenBank/DDBJ databases">
        <authorList>
            <consortium name="Genoscope - CEA"/>
            <person name="William W."/>
        </authorList>
    </citation>
    <scope>NUCLEOTIDE SEQUENCE [LARGE SCALE GENOMIC DNA]</scope>
</reference>
<gene>
    <name evidence="4" type="ORF">PEVE_00040479</name>
</gene>
<dbReference type="InterPro" id="IPR001680">
    <property type="entry name" value="WD40_rpt"/>
</dbReference>
<dbReference type="SUPFAM" id="SSF50978">
    <property type="entry name" value="WD40 repeat-like"/>
    <property type="match status" value="1"/>
</dbReference>
<keyword evidence="5" id="KW-1185">Reference proteome</keyword>
<dbReference type="EMBL" id="CALNXI010000074">
    <property type="protein sequence ID" value="CAH3017951.1"/>
    <property type="molecule type" value="Genomic_DNA"/>
</dbReference>
<name>A0ABN8LLB7_9CNID</name>
<feature type="transmembrane region" description="Helical" evidence="2">
    <location>
        <begin position="21"/>
        <end position="41"/>
    </location>
</feature>
<keyword evidence="2" id="KW-0472">Membrane</keyword>
<accession>A0ABN8LLB7</accession>
<evidence type="ECO:0000256" key="1">
    <source>
        <dbReference type="SAM" id="MobiDB-lite"/>
    </source>
</evidence>
<dbReference type="InterPro" id="IPR009091">
    <property type="entry name" value="RCC1/BLIP-II"/>
</dbReference>
<dbReference type="PANTHER" id="PTHR23287">
    <property type="entry name" value="RUBY-EYE2-LIKE PROTEIN"/>
    <property type="match status" value="1"/>
</dbReference>
<feature type="compositionally biased region" description="Basic residues" evidence="1">
    <location>
        <begin position="586"/>
        <end position="595"/>
    </location>
</feature>
<organism evidence="4 5">
    <name type="scientific">Porites evermanni</name>
    <dbReference type="NCBI Taxonomy" id="104178"/>
    <lineage>
        <taxon>Eukaryota</taxon>
        <taxon>Metazoa</taxon>
        <taxon>Cnidaria</taxon>
        <taxon>Anthozoa</taxon>
        <taxon>Hexacorallia</taxon>
        <taxon>Scleractinia</taxon>
        <taxon>Fungiina</taxon>
        <taxon>Poritidae</taxon>
        <taxon>Porites</taxon>
    </lineage>
</organism>
<evidence type="ECO:0000313" key="4">
    <source>
        <dbReference type="EMBL" id="CAH3017951.1"/>
    </source>
</evidence>
<feature type="domain" description="HPS5-like beta-propeller" evidence="3">
    <location>
        <begin position="172"/>
        <end position="485"/>
    </location>
</feature>
<dbReference type="Proteomes" id="UP001159427">
    <property type="component" value="Unassembled WGS sequence"/>
</dbReference>
<dbReference type="InterPro" id="IPR006624">
    <property type="entry name" value="Beta-propeller_rpt_TECPR"/>
</dbReference>
<sequence length="1446" mass="162152">MLINDFLGCWLKCYFTCKLGCMFLATTVFNVLAYVAGTWTLGLRLQYAVFFSSDLFIIHGSIFSHFVPTLQEGERRLLQKKITQSSELTKCLFPITARFNNVMCCLPLDFVIGRDIVLSELEPLKDILSCLPYKAQYGTKNLMGHVWDRTKGHGVKNLFNALKERAHDNFKSFTIEYTCLDVSFDAIVLGTNLGAIFLYDRTCKRLSKLPSEVTHEPAKCVRLLPAHSYAAVGFNSGLITIFTFVLASQGFGKLQAMHVSGAHNSPVTCLEWSPDGELLYSGDVQGKVYVTVVKLQEELTQTAMILQEASPIVQLSYSWDALLISSEKRTVLWDFHSEKVTQVGQKERKSPGRFGAMFYPPARGTSDERLKKQPTVYTSRPGQRLWTADTNGKVLSTLMYKGLTNENPPGIMILNPLPPTLTKLPPDYQPQFGSLRLLHGQFFVTWDTSRLWVLDPSPCALVGYHGNLGDIVDVSTAGHEIYVLQRGGERRLMKLSLIPRLANPLVDVVALMEHSYKREEEENTKQPQLERNKQLPLVNNDKISEPVSVGTFDASEKSSSLAVDHVDPFKRYQDIRHQDFGEIVFRKQKRNKKKSNKDSSSKTVSDTEDGIRDQPTAADITQPPDRKDGDDPSDCPDGFDPTLNRLSNISSDFDSGDRNSETSSGQNQESEGEDKLASTQPQLTAVHVTRQGSQEKHDVTDVSCASCVSHPASYSVADDVTTQEFFVTWDTSRLWVLDPSPCALVGYHGNLGDIVDVSTAGHEIYVLQRGGERRLMKLSLIPRLANPLVDVVALMEHSYKREEEENTKQPQLERNKQLPLVNNVSTRTDNSFSKSFPCNSSHENEAYLQKRKTTLTTTKTKINSTALYLYYKSFAALLCYNCFFTLFHACFGKAILENVQADMLYYATCVFQDKISEPVSVGTFDASEKSSSLAVDHVDPFKRYQDIRHQDFGEIVFRKQKRNKKKSNKGMFLVQESYCYLNGDVFMRTDVSKEHPTGKGWRTILTDSKFVQASCFNGLAWFVDQTNCIHVYKGVDMVRPAEKTNWEMLPGITAKCICLGIEGVAWIVDMKGSLWFTNVTHENPTGNSWYQVSLGQYLMQNRSLLEVLWSWVLRGDDVKLLTASPKAGVWLLGSGNSIQSSRGHLLGTRWDAVTPQGIAQSVFWTYLSAGSYRGDAGHVWALQPNGELMCFQPGARPLIVEPPQGKVLKLISASCNNLWGITHNFKVVQRTGISETCPQGFGWVELGLQQFGVGKVFHLSCGSLSTWAVDDMGSVWLRIGKEDSSDPSVTQAWIPVDGSPLPGCRFAKVEVSPADRVVWAVDDRNNVYARHNVTPSYPIGTSWEVVPGTGVRDLAISQYMVWATCPNGDIVCRYGVSEDNCLGHYWKKVPGNFELISVTPDDELWAIDQNGKLFQRKTQHFYGTQSPFKPRTYSALFSGEEDWEFI</sequence>
<dbReference type="SUPFAM" id="SSF50985">
    <property type="entry name" value="RCC1/BLIP-II"/>
    <property type="match status" value="1"/>
</dbReference>
<feature type="region of interest" description="Disordered" evidence="1">
    <location>
        <begin position="518"/>
        <end position="542"/>
    </location>
</feature>
<dbReference type="InterPro" id="IPR015943">
    <property type="entry name" value="WD40/YVTN_repeat-like_dom_sf"/>
</dbReference>
<feature type="compositionally biased region" description="Polar residues" evidence="1">
    <location>
        <begin position="644"/>
        <end position="653"/>
    </location>
</feature>